<dbReference type="SUPFAM" id="SSF51735">
    <property type="entry name" value="NAD(P)-binding Rossmann-fold domains"/>
    <property type="match status" value="1"/>
</dbReference>
<evidence type="ECO:0000256" key="2">
    <source>
        <dbReference type="ARBA" id="ARBA00050613"/>
    </source>
</evidence>
<evidence type="ECO:0000256" key="4">
    <source>
        <dbReference type="ARBA" id="ARBA00060557"/>
    </source>
</evidence>
<comment type="pathway">
    <text evidence="4">Amino-acid degradation; L-threonine degradation via oxydo-reductase pathway; glycine from L-threonine: step 1/2.</text>
</comment>
<dbReference type="AlphaFoldDB" id="A0A914A0Q0"/>
<dbReference type="FunFam" id="3.40.50.720:FF:000077">
    <property type="entry name" value="L-threonine 3-dehydrogenase, mitochondrial"/>
    <property type="match status" value="1"/>
</dbReference>
<dbReference type="Gene3D" id="3.40.50.720">
    <property type="entry name" value="NAD(P)-binding Rossmann-like Domain"/>
    <property type="match status" value="1"/>
</dbReference>
<evidence type="ECO:0000313" key="8">
    <source>
        <dbReference type="EnsemblMetazoa" id="XP_038057397.1"/>
    </source>
</evidence>
<dbReference type="Pfam" id="PF01370">
    <property type="entry name" value="Epimerase"/>
    <property type="match status" value="1"/>
</dbReference>
<proteinExistence type="inferred from homology"/>
<comment type="similarity">
    <text evidence="1">Belongs to the NAD(P)-dependent epimerase/dehydratase family.</text>
</comment>
<dbReference type="EC" id="1.1.1.103" evidence="5"/>
<dbReference type="OMA" id="HWHASPR"/>
<dbReference type="PANTHER" id="PTHR42687:SF1">
    <property type="entry name" value="L-THREONINE 3-DEHYDROGENASE, MITOCHONDRIAL"/>
    <property type="match status" value="1"/>
</dbReference>
<dbReference type="InterPro" id="IPR001509">
    <property type="entry name" value="Epimerase_deHydtase"/>
</dbReference>
<name>A0A914A0Q0_PATMI</name>
<evidence type="ECO:0000256" key="3">
    <source>
        <dbReference type="ARBA" id="ARBA00059023"/>
    </source>
</evidence>
<dbReference type="PANTHER" id="PTHR42687">
    <property type="entry name" value="L-THREONINE 3-DEHYDROGENASE"/>
    <property type="match status" value="1"/>
</dbReference>
<dbReference type="GO" id="GO:0008743">
    <property type="term" value="F:L-threonine 3-dehydrogenase activity"/>
    <property type="evidence" value="ECO:0007669"/>
    <property type="project" value="UniProtKB-EC"/>
</dbReference>
<evidence type="ECO:0000313" key="9">
    <source>
        <dbReference type="Proteomes" id="UP000887568"/>
    </source>
</evidence>
<comment type="function">
    <text evidence="3">Catalyzes the NAD(+)-dependent oxidation of L-threonine to 2-amino-3-ketobutyrate, mediating L-threonine catabolism.</text>
</comment>
<dbReference type="RefSeq" id="XP_038057397.1">
    <property type="nucleotide sequence ID" value="XM_038201469.1"/>
</dbReference>
<reference evidence="8" key="1">
    <citation type="submission" date="2022-11" db="UniProtKB">
        <authorList>
            <consortium name="EnsemblMetazoa"/>
        </authorList>
    </citation>
    <scope>IDENTIFICATION</scope>
</reference>
<evidence type="ECO:0000256" key="5">
    <source>
        <dbReference type="ARBA" id="ARBA00066604"/>
    </source>
</evidence>
<feature type="domain" description="NAD-dependent epimerase/dehydratase" evidence="7">
    <location>
        <begin position="50"/>
        <end position="286"/>
    </location>
</feature>
<keyword evidence="9" id="KW-1185">Reference proteome</keyword>
<dbReference type="InterPro" id="IPR051225">
    <property type="entry name" value="NAD(P)_epim/dehydratase"/>
</dbReference>
<dbReference type="GeneID" id="119728992"/>
<accession>A0A914A0Q0</accession>
<evidence type="ECO:0000259" key="7">
    <source>
        <dbReference type="Pfam" id="PF01370"/>
    </source>
</evidence>
<evidence type="ECO:0000256" key="1">
    <source>
        <dbReference type="ARBA" id="ARBA00007637"/>
    </source>
</evidence>
<evidence type="ECO:0000256" key="6">
    <source>
        <dbReference type="ARBA" id="ARBA00069940"/>
    </source>
</evidence>
<organism evidence="8 9">
    <name type="scientific">Patiria miniata</name>
    <name type="common">Bat star</name>
    <name type="synonym">Asterina miniata</name>
    <dbReference type="NCBI Taxonomy" id="46514"/>
    <lineage>
        <taxon>Eukaryota</taxon>
        <taxon>Metazoa</taxon>
        <taxon>Echinodermata</taxon>
        <taxon>Eleutherozoa</taxon>
        <taxon>Asterozoa</taxon>
        <taxon>Asteroidea</taxon>
        <taxon>Valvatacea</taxon>
        <taxon>Valvatida</taxon>
        <taxon>Asterinidae</taxon>
        <taxon>Patiria</taxon>
    </lineage>
</organism>
<dbReference type="CDD" id="cd05272">
    <property type="entry name" value="TDH_SDR_e"/>
    <property type="match status" value="1"/>
</dbReference>
<protein>
    <recommendedName>
        <fullName evidence="6">L-threonine 3-dehydrogenase, mitochondrial</fullName>
        <ecNumber evidence="5">1.1.1.103</ecNumber>
    </recommendedName>
</protein>
<sequence length="372" mass="41399">MAGILHRTIGGALVRLASQGSKHSLIRCLSTTPPQRQDFGSLPSLDNPRVLITGALGQLGQGLAKVLRNKYGRDNVIMSDIIKPPKHILQSGPYYFADVLDFKNLQQLIVNERIDWLVHFSALLSAVGEQDVPLAIKVNIQGLHNVMELAKMYQLRIFCPSTIGAFGPESPRNPTPDVTIQRPRTIYGVSKVHAELLGEYYHHRFGVDFRSLRLPGVISGDTTPGGGTTDYAVQIFDEALTSGSFKCYLKPDTMLPMIYIDDCLRGVVEMLEVPQEKLALRTYNIAAVSFTPEELATELRKVVPQLDVIYEPDSRQDIADSWPQRFDDSGARTDWGWTHHYDLDALISVMLEVVGQRLGVSTRTKATANKTR</sequence>
<dbReference type="Proteomes" id="UP000887568">
    <property type="component" value="Unplaced"/>
</dbReference>
<dbReference type="GO" id="GO:0006567">
    <property type="term" value="P:L-threonine catabolic process"/>
    <property type="evidence" value="ECO:0007669"/>
    <property type="project" value="TreeGrafter"/>
</dbReference>
<dbReference type="OrthoDB" id="10058185at2759"/>
<comment type="catalytic activity">
    <reaction evidence="2">
        <text>L-threonine + NAD(+) = (2S)-2-amino-3-oxobutanoate + NADH + H(+)</text>
        <dbReference type="Rhea" id="RHEA:13161"/>
        <dbReference type="ChEBI" id="CHEBI:15378"/>
        <dbReference type="ChEBI" id="CHEBI:57540"/>
        <dbReference type="ChEBI" id="CHEBI:57926"/>
        <dbReference type="ChEBI" id="CHEBI:57945"/>
        <dbReference type="ChEBI" id="CHEBI:78948"/>
        <dbReference type="EC" id="1.1.1.103"/>
    </reaction>
</comment>
<dbReference type="InterPro" id="IPR036291">
    <property type="entry name" value="NAD(P)-bd_dom_sf"/>
</dbReference>
<dbReference type="EnsemblMetazoa" id="XM_038201469.1">
    <property type="protein sequence ID" value="XP_038057397.1"/>
    <property type="gene ID" value="LOC119728992"/>
</dbReference>